<evidence type="ECO:0000256" key="1">
    <source>
        <dbReference type="SAM" id="Phobius"/>
    </source>
</evidence>
<dbReference type="KEGG" id="dpp:DICPUDRAFT_80743"/>
<reference evidence="3" key="1">
    <citation type="journal article" date="2011" name="Genome Biol.">
        <title>Comparative genomics of the social amoebae Dictyostelium discoideum and Dictyostelium purpureum.</title>
        <authorList>
            <consortium name="US DOE Joint Genome Institute (JGI-PGF)"/>
            <person name="Sucgang R."/>
            <person name="Kuo A."/>
            <person name="Tian X."/>
            <person name="Salerno W."/>
            <person name="Parikh A."/>
            <person name="Feasley C.L."/>
            <person name="Dalin E."/>
            <person name="Tu H."/>
            <person name="Huang E."/>
            <person name="Barry K."/>
            <person name="Lindquist E."/>
            <person name="Shapiro H."/>
            <person name="Bruce D."/>
            <person name="Schmutz J."/>
            <person name="Salamov A."/>
            <person name="Fey P."/>
            <person name="Gaudet P."/>
            <person name="Anjard C."/>
            <person name="Babu M.M."/>
            <person name="Basu S."/>
            <person name="Bushmanova Y."/>
            <person name="van der Wel H."/>
            <person name="Katoh-Kurasawa M."/>
            <person name="Dinh C."/>
            <person name="Coutinho P.M."/>
            <person name="Saito T."/>
            <person name="Elias M."/>
            <person name="Schaap P."/>
            <person name="Kay R.R."/>
            <person name="Henrissat B."/>
            <person name="Eichinger L."/>
            <person name="Rivero F."/>
            <person name="Putnam N.H."/>
            <person name="West C.M."/>
            <person name="Loomis W.F."/>
            <person name="Chisholm R.L."/>
            <person name="Shaulsky G."/>
            <person name="Strassmann J.E."/>
            <person name="Queller D.C."/>
            <person name="Kuspa A."/>
            <person name="Grigoriev I.V."/>
        </authorList>
    </citation>
    <scope>NUCLEOTIDE SEQUENCE [LARGE SCALE GENOMIC DNA]</scope>
    <source>
        <strain evidence="3">QSDP1</strain>
    </source>
</reference>
<evidence type="ECO:0000313" key="2">
    <source>
        <dbReference type="EMBL" id="EGC33498.1"/>
    </source>
</evidence>
<dbReference type="RefSeq" id="XP_003289972.1">
    <property type="nucleotide sequence ID" value="XM_003289924.1"/>
</dbReference>
<sequence>MYSSFQLQVDVTGCNGTNTTKLLIPKNLPPELNNVLTFEEYLFIVKKFKIIIVIALALPKVLKKQLEIGLFVFIILCSLAVLAFIVIFTFFLLSRLLIKNTIKKLNLLYTGRDFYLSSEKIERLTRININYRNVQNLTTHQSQKEPQPSSIGIEFHSFSNLYPPETSLDHQTSPSEMETPDYNNIYYNTRYEDACDNIPYDAFDDDIKK</sequence>
<dbReference type="FunCoup" id="F0ZRE2">
    <property type="interactions" value="937"/>
</dbReference>
<feature type="transmembrane region" description="Helical" evidence="1">
    <location>
        <begin position="70"/>
        <end position="93"/>
    </location>
</feature>
<dbReference type="GeneID" id="10504343"/>
<dbReference type="Proteomes" id="UP000001064">
    <property type="component" value="Unassembled WGS sequence"/>
</dbReference>
<dbReference type="InParanoid" id="F0ZRE2"/>
<name>F0ZRE2_DICPU</name>
<accession>F0ZRE2</accession>
<proteinExistence type="predicted"/>
<keyword evidence="1" id="KW-0812">Transmembrane</keyword>
<evidence type="ECO:0000313" key="3">
    <source>
        <dbReference type="Proteomes" id="UP000001064"/>
    </source>
</evidence>
<dbReference type="AlphaFoldDB" id="F0ZRE2"/>
<keyword evidence="1" id="KW-0472">Membrane</keyword>
<dbReference type="VEuPathDB" id="AmoebaDB:DICPUDRAFT_80743"/>
<gene>
    <name evidence="2" type="ORF">DICPUDRAFT_80743</name>
</gene>
<dbReference type="EMBL" id="GL871139">
    <property type="protein sequence ID" value="EGC33498.1"/>
    <property type="molecule type" value="Genomic_DNA"/>
</dbReference>
<organism evidence="2 3">
    <name type="scientific">Dictyostelium purpureum</name>
    <name type="common">Slime mold</name>
    <dbReference type="NCBI Taxonomy" id="5786"/>
    <lineage>
        <taxon>Eukaryota</taxon>
        <taxon>Amoebozoa</taxon>
        <taxon>Evosea</taxon>
        <taxon>Eumycetozoa</taxon>
        <taxon>Dictyostelia</taxon>
        <taxon>Dictyosteliales</taxon>
        <taxon>Dictyosteliaceae</taxon>
        <taxon>Dictyostelium</taxon>
    </lineage>
</organism>
<keyword evidence="1" id="KW-1133">Transmembrane helix</keyword>
<protein>
    <submittedName>
        <fullName evidence="2">Uncharacterized protein</fullName>
    </submittedName>
</protein>
<keyword evidence="3" id="KW-1185">Reference proteome</keyword>